<dbReference type="GO" id="GO:0005886">
    <property type="term" value="C:plasma membrane"/>
    <property type="evidence" value="ECO:0007669"/>
    <property type="project" value="UniProtKB-SubCell"/>
</dbReference>
<name>A0A8B7Y5L0_ACAPL</name>
<feature type="compositionally biased region" description="Low complexity" evidence="10">
    <location>
        <begin position="1463"/>
        <end position="1474"/>
    </location>
</feature>
<feature type="compositionally biased region" description="Polar residues" evidence="10">
    <location>
        <begin position="2346"/>
        <end position="2355"/>
    </location>
</feature>
<feature type="region of interest" description="Disordered" evidence="10">
    <location>
        <begin position="1561"/>
        <end position="1582"/>
    </location>
</feature>
<feature type="compositionally biased region" description="Polar residues" evidence="10">
    <location>
        <begin position="1112"/>
        <end position="1129"/>
    </location>
</feature>
<feature type="region of interest" description="Disordered" evidence="10">
    <location>
        <begin position="418"/>
        <end position="469"/>
    </location>
</feature>
<feature type="region of interest" description="Disordered" evidence="10">
    <location>
        <begin position="1331"/>
        <end position="1352"/>
    </location>
</feature>
<evidence type="ECO:0000256" key="10">
    <source>
        <dbReference type="SAM" id="MobiDB-lite"/>
    </source>
</evidence>
<keyword evidence="4" id="KW-0732">Signal</keyword>
<dbReference type="RefSeq" id="XP_022088479.1">
    <property type="nucleotide sequence ID" value="XM_022232787.1"/>
</dbReference>
<evidence type="ECO:0000256" key="2">
    <source>
        <dbReference type="ARBA" id="ARBA00022475"/>
    </source>
</evidence>
<proteinExistence type="predicted"/>
<evidence type="ECO:0000256" key="5">
    <source>
        <dbReference type="ARBA" id="ARBA00022737"/>
    </source>
</evidence>
<dbReference type="PANTHER" id="PTHR24037">
    <property type="entry name" value="HEART DEVELOPMENT PROTEIN WITH EGF-LIKE DOMAINS 1"/>
    <property type="match status" value="1"/>
</dbReference>
<evidence type="ECO:0000256" key="1">
    <source>
        <dbReference type="ARBA" id="ARBA00004236"/>
    </source>
</evidence>
<keyword evidence="11" id="KW-0812">Transmembrane</keyword>
<keyword evidence="3 9" id="KW-0245">EGF-like domain</keyword>
<dbReference type="PROSITE" id="PS50024">
    <property type="entry name" value="SEA"/>
    <property type="match status" value="1"/>
</dbReference>
<keyword evidence="6 11" id="KW-0472">Membrane</keyword>
<dbReference type="InterPro" id="IPR000082">
    <property type="entry name" value="SEA_dom"/>
</dbReference>
<feature type="region of interest" description="Disordered" evidence="10">
    <location>
        <begin position="569"/>
        <end position="588"/>
    </location>
</feature>
<feature type="compositionally biased region" description="Low complexity" evidence="10">
    <location>
        <begin position="1822"/>
        <end position="1850"/>
    </location>
</feature>
<feature type="compositionally biased region" description="Basic and acidic residues" evidence="10">
    <location>
        <begin position="331"/>
        <end position="342"/>
    </location>
</feature>
<feature type="region of interest" description="Disordered" evidence="10">
    <location>
        <begin position="281"/>
        <end position="369"/>
    </location>
</feature>
<dbReference type="CDD" id="cd00054">
    <property type="entry name" value="EGF_CA"/>
    <property type="match status" value="2"/>
</dbReference>
<feature type="region of interest" description="Disordered" evidence="10">
    <location>
        <begin position="1009"/>
        <end position="1032"/>
    </location>
</feature>
<evidence type="ECO:0000313" key="14">
    <source>
        <dbReference type="Proteomes" id="UP000694845"/>
    </source>
</evidence>
<dbReference type="Gene3D" id="2.10.25.10">
    <property type="entry name" value="Laminin"/>
    <property type="match status" value="1"/>
</dbReference>
<feature type="region of interest" description="Disordered" evidence="10">
    <location>
        <begin position="1817"/>
        <end position="1875"/>
    </location>
</feature>
<evidence type="ECO:0000256" key="7">
    <source>
        <dbReference type="ARBA" id="ARBA00023157"/>
    </source>
</evidence>
<feature type="transmembrane region" description="Helical" evidence="11">
    <location>
        <begin position="2180"/>
        <end position="2205"/>
    </location>
</feature>
<dbReference type="Gene3D" id="3.30.70.960">
    <property type="entry name" value="SEA domain"/>
    <property type="match status" value="1"/>
</dbReference>
<feature type="compositionally biased region" description="Low complexity" evidence="10">
    <location>
        <begin position="1562"/>
        <end position="1575"/>
    </location>
</feature>
<dbReference type="OrthoDB" id="6259312at2759"/>
<protein>
    <submittedName>
        <fullName evidence="15">Mucin-5AC-like</fullName>
    </submittedName>
</protein>
<feature type="compositionally biased region" description="Polar residues" evidence="10">
    <location>
        <begin position="2306"/>
        <end position="2322"/>
    </location>
</feature>
<evidence type="ECO:0000256" key="11">
    <source>
        <dbReference type="SAM" id="Phobius"/>
    </source>
</evidence>
<dbReference type="InterPro" id="IPR036364">
    <property type="entry name" value="SEA_dom_sf"/>
</dbReference>
<evidence type="ECO:0000256" key="6">
    <source>
        <dbReference type="ARBA" id="ARBA00023136"/>
    </source>
</evidence>
<dbReference type="SUPFAM" id="SSF57184">
    <property type="entry name" value="Growth factor receptor domain"/>
    <property type="match status" value="1"/>
</dbReference>
<accession>A0A8B7Y5L0</accession>
<organism evidence="14 15">
    <name type="scientific">Acanthaster planci</name>
    <name type="common">Crown-of-thorns starfish</name>
    <dbReference type="NCBI Taxonomy" id="133434"/>
    <lineage>
        <taxon>Eukaryota</taxon>
        <taxon>Metazoa</taxon>
        <taxon>Echinodermata</taxon>
        <taxon>Eleutherozoa</taxon>
        <taxon>Asterozoa</taxon>
        <taxon>Asteroidea</taxon>
        <taxon>Valvatacea</taxon>
        <taxon>Valvatida</taxon>
        <taxon>Acanthasteridae</taxon>
        <taxon>Acanthaster</taxon>
    </lineage>
</organism>
<dbReference type="Proteomes" id="UP000694845">
    <property type="component" value="Unplaced"/>
</dbReference>
<comment type="subcellular location">
    <subcellularLocation>
        <location evidence="1">Cell membrane</location>
    </subcellularLocation>
</comment>
<feature type="region of interest" description="Disordered" evidence="10">
    <location>
        <begin position="1714"/>
        <end position="1751"/>
    </location>
</feature>
<evidence type="ECO:0000259" key="12">
    <source>
        <dbReference type="PROSITE" id="PS50024"/>
    </source>
</evidence>
<feature type="compositionally biased region" description="Polar residues" evidence="10">
    <location>
        <begin position="132"/>
        <end position="150"/>
    </location>
</feature>
<evidence type="ECO:0000256" key="8">
    <source>
        <dbReference type="ARBA" id="ARBA00023180"/>
    </source>
</evidence>
<evidence type="ECO:0000256" key="9">
    <source>
        <dbReference type="PROSITE-ProRule" id="PRU00076"/>
    </source>
</evidence>
<feature type="compositionally biased region" description="Polar residues" evidence="10">
    <location>
        <begin position="427"/>
        <end position="469"/>
    </location>
</feature>
<dbReference type="KEGG" id="aplc:110978093"/>
<feature type="region of interest" description="Disordered" evidence="10">
    <location>
        <begin position="1"/>
        <end position="63"/>
    </location>
</feature>
<gene>
    <name evidence="15" type="primary">LOC110978093</name>
</gene>
<feature type="compositionally biased region" description="Polar residues" evidence="10">
    <location>
        <begin position="1475"/>
        <end position="1533"/>
    </location>
</feature>
<keyword evidence="14" id="KW-1185">Reference proteome</keyword>
<keyword evidence="7" id="KW-1015">Disulfide bond</keyword>
<feature type="compositionally biased region" description="Low complexity" evidence="10">
    <location>
        <begin position="1623"/>
        <end position="1646"/>
    </location>
</feature>
<dbReference type="Pfam" id="PF01390">
    <property type="entry name" value="SEA"/>
    <property type="match status" value="1"/>
</dbReference>
<feature type="compositionally biased region" description="Polar residues" evidence="10">
    <location>
        <begin position="1714"/>
        <end position="1747"/>
    </location>
</feature>
<feature type="compositionally biased region" description="Polar residues" evidence="10">
    <location>
        <begin position="1851"/>
        <end position="1860"/>
    </location>
</feature>
<feature type="compositionally biased region" description="Polar residues" evidence="10">
    <location>
        <begin position="28"/>
        <end position="38"/>
    </location>
</feature>
<evidence type="ECO:0000256" key="4">
    <source>
        <dbReference type="ARBA" id="ARBA00022729"/>
    </source>
</evidence>
<dbReference type="InterPro" id="IPR000152">
    <property type="entry name" value="EGF-type_Asp/Asn_hydroxyl_site"/>
</dbReference>
<feature type="compositionally biased region" description="Low complexity" evidence="10">
    <location>
        <begin position="1176"/>
        <end position="1198"/>
    </location>
</feature>
<dbReference type="GO" id="GO:0005509">
    <property type="term" value="F:calcium ion binding"/>
    <property type="evidence" value="ECO:0007669"/>
    <property type="project" value="InterPro"/>
</dbReference>
<feature type="compositionally biased region" description="Polar residues" evidence="10">
    <location>
        <begin position="1406"/>
        <end position="1434"/>
    </location>
</feature>
<feature type="region of interest" description="Disordered" evidence="10">
    <location>
        <begin position="1093"/>
        <end position="1137"/>
    </location>
</feature>
<evidence type="ECO:0000259" key="13">
    <source>
        <dbReference type="PROSITE" id="PS50026"/>
    </source>
</evidence>
<dbReference type="InterPro" id="IPR001881">
    <property type="entry name" value="EGF-like_Ca-bd_dom"/>
</dbReference>
<feature type="region of interest" description="Disordered" evidence="10">
    <location>
        <begin position="123"/>
        <end position="173"/>
    </location>
</feature>
<dbReference type="InterPro" id="IPR049883">
    <property type="entry name" value="NOTCH1_EGF-like"/>
</dbReference>
<feature type="compositionally biased region" description="Low complexity" evidence="10">
    <location>
        <begin position="2329"/>
        <end position="2345"/>
    </location>
</feature>
<dbReference type="InterPro" id="IPR000742">
    <property type="entry name" value="EGF"/>
</dbReference>
<feature type="domain" description="SEA" evidence="12">
    <location>
        <begin position="1995"/>
        <end position="2122"/>
    </location>
</feature>
<keyword evidence="11" id="KW-1133">Transmembrane helix</keyword>
<dbReference type="SMART" id="SM00179">
    <property type="entry name" value="EGF_CA"/>
    <property type="match status" value="2"/>
</dbReference>
<feature type="compositionally biased region" description="Polar residues" evidence="10">
    <location>
        <begin position="356"/>
        <end position="369"/>
    </location>
</feature>
<keyword evidence="8" id="KW-0325">Glycoprotein</keyword>
<dbReference type="PROSITE" id="PS50026">
    <property type="entry name" value="EGF_3"/>
    <property type="match status" value="1"/>
</dbReference>
<dbReference type="Pfam" id="PF07645">
    <property type="entry name" value="EGF_CA"/>
    <property type="match status" value="2"/>
</dbReference>
<feature type="compositionally biased region" description="Polar residues" evidence="10">
    <location>
        <begin position="1"/>
        <end position="11"/>
    </location>
</feature>
<feature type="region of interest" description="Disordered" evidence="10">
    <location>
        <begin position="1457"/>
        <end position="1542"/>
    </location>
</feature>
<evidence type="ECO:0000256" key="3">
    <source>
        <dbReference type="ARBA" id="ARBA00022536"/>
    </source>
</evidence>
<dbReference type="OMA" id="WTTSPML"/>
<feature type="compositionally biased region" description="Basic and acidic residues" evidence="10">
    <location>
        <begin position="282"/>
        <end position="306"/>
    </location>
</feature>
<keyword evidence="5" id="KW-0677">Repeat</keyword>
<comment type="caution">
    <text evidence="9">Lacks conserved residue(s) required for the propagation of feature annotation.</text>
</comment>
<keyword evidence="2" id="KW-1003">Cell membrane</keyword>
<feature type="compositionally biased region" description="Polar residues" evidence="10">
    <location>
        <begin position="1199"/>
        <end position="1208"/>
    </location>
</feature>
<dbReference type="SMART" id="SM00181">
    <property type="entry name" value="EGF"/>
    <property type="match status" value="2"/>
</dbReference>
<feature type="region of interest" description="Disordered" evidence="10">
    <location>
        <begin position="2306"/>
        <end position="2393"/>
    </location>
</feature>
<feature type="compositionally biased region" description="Polar residues" evidence="10">
    <location>
        <begin position="157"/>
        <end position="173"/>
    </location>
</feature>
<dbReference type="SUPFAM" id="SSF82671">
    <property type="entry name" value="SEA domain"/>
    <property type="match status" value="1"/>
</dbReference>
<sequence length="2393" mass="254264">MPSPNSQQGAQPQLHGFLTMAQPENGPLGTSSAAPNSQIHRKRSSGEQLPFKRTTSKPRRHLLPSGATQAGIVYVLIFLCALLEVVTCKPLTEYARRAITDKSSSHLFEDGSAMELSFLHVSGHESPDDMKTTSSATPRSLSVISESPVTVNDARPRNQSQTQDSGSGLQTSRVYSTKNVPNIFPLGGKIPVTAKDIPLYSGDDLMYSTFQETFPYSNTGNSRRTTPIPNKHEGKLASEMLSTSPASPVDKVTMATGMNRTVHESAHNANIQISTEASVTQLKHEAEVTDEAKTTMPTSHERKPKIEINSNHKRHESTEHSDPSSTPKNKPTTDKHRTKTTDDELITTPDAPPDKSVTSPSSNTEEIVSRETASVQFISTSVPDSVTTNTAFEESVMPSASNSEAVGLATSHESFNHRSTTVHRKGVSTSTNSPSPTFDEISTYSEFSDRSTLSQGQRNSSVRNGTMEVTNKTLTTLQYSPLARQTDSDVTKLPVQTRIRHGITESNSGFTEERHPWIKLQGRTSIVTDPQTSPESSLQSTKFANLATVSSTKKSTDALIPTSFLFQNPNKDNSALTDSPKNEHLSPPILQDKHERITLSAKSGVVETNIPSVTASTRNKFATTPMESESASTLKFSTNTYEMTDNVGQSLTDKYTVSEMSTEGSPSSTSQFATSFYSQTTLGHRISSQPMPEASATSPTTEMEKIVATSKSPPNQKASTAKSTVTQLPPTNFPTQMVAGVSPTATEGATVFTSSTSNPFGLTSPTSHGLSEPSRILSLPSSVSSDLVISLTTTSATVPMKPGKSTATSTTIKPSTEQIPRILWPLTMSPELDSNTEEISPTTTTPAKLDFTSRHLETNTSPLLKTTTPPTSKSTAFHMLKSTAEPTLESATELILETVASPFQHSTTQPLRELNTEPMELPVTSRWNLPESTSKQMPESTTEFTLESVTNPVLESKTSPVLSGSLCKSATPRSEPETSTVLSLATSATMESVTTPILKLAASTVLKRTTSPTQQSTKHSIHSSEYTAPAMQSPTSKISASKTFPMLGSTTSSVLQSTNSHMLGFNSSSVPSTTNPILDSAISTILESPTSTITESASSQSSEVVTSHGAKSVTSPGAKSVTSPGAKSVTSHRAKSVTSLVVGPVTSPTPESATSPILALITSPMLYPKTTPYIAPTASSSVKSNSSSTSESSPKATSMQGLKTSSRLDSSLKATPIEKYTTSTISPKVAISVGSTVSPINYFELSSKADPSQKLTTSALLEPVTPKLESTTLPIFRSPPKVTSTLELTLSPILESSSKATAIPELTTSALLEPSSKATFRLKSTKSPILEPSSKATAGLEWTTSPMLGSTPEATATLESTISPVLEPSSKATAGLEWTTSPMLGSTPEATATLESTISPVLEPSSKATPTLKPTTLSTVETSSRATSSLESTTSPILESSSKFSLSLESTMSPIVETSSKATSSGDSTFFGSSPQATARLESTTSPVLEPSSKATPTLESSTSPMLQPETSPMLSSQAIPISKSTASTTVESTGPAMQESTDFSSSLSSLIWATTFHMMKSSSTSGRESTTSPSLDSSTASMLEASSTPIFQSASSLVVSGTSAMAPPTTVSVLETTTLSTELSTSSAKSTVSSSASPPESTSPVMGSVTSLHKSSLMPELSRPVGGLLKSTPTLLVSTTAPTSKPTPSSQLEPTTFLRAAASSPIMPKMSTSPLLKSTTSFPQMDTSPSLKSTRISHTPTSMPDATSSMLPLTTSSLLKSMASLPKSPTSPVVEMTAPQMFESTTVTATLPESSTSLIPGLGASLLESTTPLPESTYSYVSKRTPSSTKSTVPSTESSTSSVPELVTSRLSKSTTPLPESSAAPKLESRTRLSESTIPLLESTTVSVSQMSGSPVSISSAFPSVASTSSPLETSATVPLISRRSSTSEMPHAEATAAALITEDIRTDNRVNECDLLQAFSCHLITETCVDTKDAYRCKCRRGFYRDQTGACSEGISFFGRLKIDAFIHEENNVIPATYTPDLEDPNTTSFLELSELIRNTIDFVFQQDSRTETLYRGCDVIRFRPGSIVTEVQIIMDGRSSWNDTNLEIVLTNAVENGTFLNHGGFIVAANSVLVTPLDECAQNLHDCSEYATCHDQPTRFTCVCSEGYRDLNHQDVIPGRYCEPVDHPSQRPPINQVFFIVAIVLLASVFLLVIFTITLVILCKNCRSPNKTSGTAKTADALADVTTPRRISDAFLAGGDVETGMWCPGEKEMDNWSTGSSSSTDPMSQKDKDITNGRVAPIANISELEFEIVCEAGIEDETGMSTAKSSKSDKPTPTVNRACGDENSNTVSSSVESTKNKTPQNRSQNEVGSGTGKARRSRQHCALNDGRKEAQSSTKPQECAGRTTLI</sequence>
<feature type="region of interest" description="Disordered" evidence="10">
    <location>
        <begin position="1176"/>
        <end position="1208"/>
    </location>
</feature>
<feature type="domain" description="EGF-like" evidence="13">
    <location>
        <begin position="2119"/>
        <end position="2157"/>
    </location>
</feature>
<dbReference type="GeneID" id="110978093"/>
<reference evidence="15" key="1">
    <citation type="submission" date="2025-08" db="UniProtKB">
        <authorList>
            <consortium name="RefSeq"/>
        </authorList>
    </citation>
    <scope>IDENTIFICATION</scope>
</reference>
<feature type="compositionally biased region" description="Polar residues" evidence="10">
    <location>
        <begin position="1342"/>
        <end position="1352"/>
    </location>
</feature>
<feature type="compositionally biased region" description="Polar residues" evidence="10">
    <location>
        <begin position="569"/>
        <end position="579"/>
    </location>
</feature>
<feature type="region of interest" description="Disordered" evidence="10">
    <location>
        <begin position="709"/>
        <end position="731"/>
    </location>
</feature>
<feature type="region of interest" description="Disordered" evidence="10">
    <location>
        <begin position="2250"/>
        <end position="2277"/>
    </location>
</feature>
<feature type="region of interest" description="Disordered" evidence="10">
    <location>
        <begin position="1623"/>
        <end position="1652"/>
    </location>
</feature>
<dbReference type="InterPro" id="IPR009030">
    <property type="entry name" value="Growth_fac_rcpt_cys_sf"/>
</dbReference>
<dbReference type="PROSITE" id="PS00010">
    <property type="entry name" value="ASX_HYDROXYL"/>
    <property type="match status" value="1"/>
</dbReference>
<feature type="region of interest" description="Disordered" evidence="10">
    <location>
        <begin position="1401"/>
        <end position="1443"/>
    </location>
</feature>
<evidence type="ECO:0000313" key="15">
    <source>
        <dbReference type="RefSeq" id="XP_022088479.1"/>
    </source>
</evidence>
<dbReference type="PANTHER" id="PTHR24037:SF11">
    <property type="entry name" value="MUCIN-2-LIKE"/>
    <property type="match status" value="1"/>
</dbReference>
<feature type="compositionally biased region" description="Low complexity" evidence="10">
    <location>
        <begin position="1093"/>
        <end position="1107"/>
    </location>
</feature>